<dbReference type="AlphaFoldDB" id="A0A545UEF8"/>
<protein>
    <submittedName>
        <fullName evidence="1">3-hydroxyacyl-ACP dehydratase</fullName>
    </submittedName>
</protein>
<proteinExistence type="predicted"/>
<evidence type="ECO:0000313" key="2">
    <source>
        <dbReference type="Proteomes" id="UP000315439"/>
    </source>
</evidence>
<dbReference type="SUPFAM" id="SSF54637">
    <property type="entry name" value="Thioesterase/thiol ester dehydrase-isomerase"/>
    <property type="match status" value="1"/>
</dbReference>
<dbReference type="Proteomes" id="UP000315439">
    <property type="component" value="Unassembled WGS sequence"/>
</dbReference>
<comment type="caution">
    <text evidence="1">The sequence shown here is derived from an EMBL/GenBank/DDBJ whole genome shotgun (WGS) entry which is preliminary data.</text>
</comment>
<dbReference type="CDD" id="cd01289">
    <property type="entry name" value="FabA_like"/>
    <property type="match status" value="1"/>
</dbReference>
<dbReference type="Gene3D" id="3.10.129.10">
    <property type="entry name" value="Hotdog Thioesterase"/>
    <property type="match status" value="1"/>
</dbReference>
<gene>
    <name evidence="1" type="ORF">FLL46_10765</name>
</gene>
<accession>A0A545UEF8</accession>
<keyword evidence="2" id="KW-1185">Reference proteome</keyword>
<dbReference type="Pfam" id="PF22817">
    <property type="entry name" value="ApeP-like"/>
    <property type="match status" value="1"/>
</dbReference>
<dbReference type="InterPro" id="IPR016776">
    <property type="entry name" value="ApeP-like_dehydratase"/>
</dbReference>
<name>A0A545UEF8_9GAMM</name>
<dbReference type="OrthoDB" id="9800188at2"/>
<dbReference type="PIRSF" id="PIRSF020565">
    <property type="entry name" value="3Ho_Ac_ACP_DH_prd"/>
    <property type="match status" value="1"/>
</dbReference>
<dbReference type="InterPro" id="IPR029069">
    <property type="entry name" value="HotDog_dom_sf"/>
</dbReference>
<reference evidence="1 2" key="1">
    <citation type="submission" date="2019-07" db="EMBL/GenBank/DDBJ databases">
        <title>Draft genome for Aliikangiella sp. M105.</title>
        <authorList>
            <person name="Wang G."/>
        </authorList>
    </citation>
    <scope>NUCLEOTIDE SEQUENCE [LARGE SCALE GENOMIC DNA]</scope>
    <source>
        <strain evidence="1 2">M105</strain>
    </source>
</reference>
<evidence type="ECO:0000313" key="1">
    <source>
        <dbReference type="EMBL" id="TQV87852.1"/>
    </source>
</evidence>
<dbReference type="EMBL" id="VIKS01000006">
    <property type="protein sequence ID" value="TQV87852.1"/>
    <property type="molecule type" value="Genomic_DNA"/>
</dbReference>
<sequence>MVKLDTVKSQSTGKSFGEASSIIEQFTVAELIPHSPPMVLLDRIVKYSEQSLSAEIDLHEDSKFFDVGNNGVPAWVGIEYMAQAIALFAGIKAKLKGQPIKLGFLLGTRKYHIDKKYLEGNQTYQINVTQLYMDDSGLASFDCDIKHGDEFYARAKLNVFETDDARKVLETD</sequence>
<organism evidence="1 2">
    <name type="scientific">Aliikangiella coralliicola</name>
    <dbReference type="NCBI Taxonomy" id="2592383"/>
    <lineage>
        <taxon>Bacteria</taxon>
        <taxon>Pseudomonadati</taxon>
        <taxon>Pseudomonadota</taxon>
        <taxon>Gammaproteobacteria</taxon>
        <taxon>Oceanospirillales</taxon>
        <taxon>Pleioneaceae</taxon>
        <taxon>Aliikangiella</taxon>
    </lineage>
</organism>
<dbReference type="RefSeq" id="WP_142893513.1">
    <property type="nucleotide sequence ID" value="NZ_ML660163.1"/>
</dbReference>